<dbReference type="PANTHER" id="PTHR23279">
    <property type="entry name" value="DEFECTIVE PROBOSCIS EXTENSION RESPONSE DPR -RELATED"/>
    <property type="match status" value="1"/>
</dbReference>
<dbReference type="InParanoid" id="T1I1H8"/>
<dbReference type="Proteomes" id="UP000015103">
    <property type="component" value="Unassembled WGS sequence"/>
</dbReference>
<keyword evidence="2" id="KW-1185">Reference proteome</keyword>
<dbReference type="VEuPathDB" id="VectorBase:RPRC010148"/>
<dbReference type="InterPro" id="IPR013783">
    <property type="entry name" value="Ig-like_fold"/>
</dbReference>
<dbReference type="InterPro" id="IPR003599">
    <property type="entry name" value="Ig_sub"/>
</dbReference>
<dbReference type="STRING" id="13249.T1I1H8"/>
<dbReference type="PROSITE" id="PS50835">
    <property type="entry name" value="IG_LIKE"/>
    <property type="match status" value="1"/>
</dbReference>
<dbReference type="EnsemblMetazoa" id="RPRC010148-RA">
    <property type="protein sequence ID" value="RPRC010148-PA"/>
    <property type="gene ID" value="RPRC010148"/>
</dbReference>
<dbReference type="AlphaFoldDB" id="T1I1H8"/>
<dbReference type="GO" id="GO:0050808">
    <property type="term" value="P:synapse organization"/>
    <property type="evidence" value="ECO:0007669"/>
    <property type="project" value="TreeGrafter"/>
</dbReference>
<evidence type="ECO:0000313" key="1">
    <source>
        <dbReference type="EnsemblMetazoa" id="RPRC010148-PA"/>
    </source>
</evidence>
<protein>
    <submittedName>
        <fullName evidence="1">Ig-like domain-containing protein</fullName>
    </submittedName>
</protein>
<dbReference type="SMART" id="SM00409">
    <property type="entry name" value="IG"/>
    <property type="match status" value="1"/>
</dbReference>
<accession>T1I1H8</accession>
<dbReference type="InterPro" id="IPR013106">
    <property type="entry name" value="Ig_V-set"/>
</dbReference>
<dbReference type="Gene3D" id="2.60.40.10">
    <property type="entry name" value="Immunoglobulins"/>
    <property type="match status" value="1"/>
</dbReference>
<dbReference type="InterPro" id="IPR036179">
    <property type="entry name" value="Ig-like_dom_sf"/>
</dbReference>
<dbReference type="Pfam" id="PF07686">
    <property type="entry name" value="V-set"/>
    <property type="match status" value="1"/>
</dbReference>
<dbReference type="HOGENOM" id="CLU_130762_0_0_1"/>
<name>T1I1H8_RHOPR</name>
<dbReference type="OMA" id="ERVSITH"/>
<sequence length="155" mass="18054">MEKIFKLARYQIMSLWEASAQDRIHQPRVCRCQDENYDLFIQSDVTEEDWIPHFGEPIANVTVPLGREAILSCTVRNLGLFKVGWLRAEDQTVLSLDKRVVTHNSRISVSQDSDRDTWRLHIRQIKYSDRGCYMCQINTTKMKKQVGCLDVHVGL</sequence>
<dbReference type="PANTHER" id="PTHR23279:SF36">
    <property type="entry name" value="DEFECTIVE PROBOSCIS EXTENSION RESPONSE 9, ISOFORM A"/>
    <property type="match status" value="1"/>
</dbReference>
<dbReference type="eggNOG" id="KOG3510">
    <property type="taxonomic scope" value="Eukaryota"/>
</dbReference>
<dbReference type="InterPro" id="IPR007110">
    <property type="entry name" value="Ig-like_dom"/>
</dbReference>
<dbReference type="GO" id="GO:0032589">
    <property type="term" value="C:neuron projection membrane"/>
    <property type="evidence" value="ECO:0007669"/>
    <property type="project" value="TreeGrafter"/>
</dbReference>
<reference evidence="1" key="1">
    <citation type="submission" date="2015-05" db="UniProtKB">
        <authorList>
            <consortium name="EnsemblMetazoa"/>
        </authorList>
    </citation>
    <scope>IDENTIFICATION</scope>
</reference>
<dbReference type="EMBL" id="ACPB03011063">
    <property type="status" value="NOT_ANNOTATED_CDS"/>
    <property type="molecule type" value="Genomic_DNA"/>
</dbReference>
<dbReference type="SUPFAM" id="SSF48726">
    <property type="entry name" value="Immunoglobulin"/>
    <property type="match status" value="1"/>
</dbReference>
<organism evidence="1 2">
    <name type="scientific">Rhodnius prolixus</name>
    <name type="common">Triatomid bug</name>
    <dbReference type="NCBI Taxonomy" id="13249"/>
    <lineage>
        <taxon>Eukaryota</taxon>
        <taxon>Metazoa</taxon>
        <taxon>Ecdysozoa</taxon>
        <taxon>Arthropoda</taxon>
        <taxon>Hexapoda</taxon>
        <taxon>Insecta</taxon>
        <taxon>Pterygota</taxon>
        <taxon>Neoptera</taxon>
        <taxon>Paraneoptera</taxon>
        <taxon>Hemiptera</taxon>
        <taxon>Heteroptera</taxon>
        <taxon>Panheteroptera</taxon>
        <taxon>Cimicomorpha</taxon>
        <taxon>Reduviidae</taxon>
        <taxon>Triatominae</taxon>
        <taxon>Rhodnius</taxon>
    </lineage>
</organism>
<dbReference type="InterPro" id="IPR037448">
    <property type="entry name" value="Zig-8"/>
</dbReference>
<proteinExistence type="predicted"/>
<evidence type="ECO:0000313" key="2">
    <source>
        <dbReference type="Proteomes" id="UP000015103"/>
    </source>
</evidence>